<evidence type="ECO:0000313" key="4">
    <source>
        <dbReference type="Proteomes" id="UP000008144"/>
    </source>
</evidence>
<name>A0A1W2WAY3_CIOIN</name>
<dbReference type="RefSeq" id="XP_002128069.1">
    <property type="nucleotide sequence ID" value="XM_002128033.5"/>
</dbReference>
<feature type="signal peptide" evidence="2">
    <location>
        <begin position="1"/>
        <end position="21"/>
    </location>
</feature>
<keyword evidence="4" id="KW-1185">Reference proteome</keyword>
<evidence type="ECO:0000256" key="1">
    <source>
        <dbReference type="SAM" id="MobiDB-lite"/>
    </source>
</evidence>
<dbReference type="InParanoid" id="A0A1W2WAY3"/>
<dbReference type="EMBL" id="EAAA01001430">
    <property type="status" value="NOT_ANNOTATED_CDS"/>
    <property type="molecule type" value="Genomic_DNA"/>
</dbReference>
<feature type="region of interest" description="Disordered" evidence="1">
    <location>
        <begin position="64"/>
        <end position="101"/>
    </location>
</feature>
<sequence length="101" mass="12759">MDRKLLLLLFLACLILVEVEGARRRRWGIHRRRCHLYRRRYYYWGTHCYRRRWGYYRRRRAGDISEQPEMEEDVPEDHEPEQEMKPENDFEETAEQFDNHE</sequence>
<feature type="chain" id="PRO_5014069052" evidence="2">
    <location>
        <begin position="22"/>
        <end position="101"/>
    </location>
</feature>
<keyword evidence="2" id="KW-0732">Signal</keyword>
<gene>
    <name evidence="3" type="primary">LOC100177571</name>
</gene>
<reference evidence="3" key="2">
    <citation type="journal article" date="2008" name="Genome Biol.">
        <title>Improved genome assembly and evidence-based global gene model set for the chordate Ciona intestinalis: new insight into intron and operon populations.</title>
        <authorList>
            <person name="Satou Y."/>
            <person name="Mineta K."/>
            <person name="Ogasawara M."/>
            <person name="Sasakura Y."/>
            <person name="Shoguchi E."/>
            <person name="Ueno K."/>
            <person name="Yamada L."/>
            <person name="Matsumoto J."/>
            <person name="Wasserscheid J."/>
            <person name="Dewar K."/>
            <person name="Wiley G.B."/>
            <person name="Macmil S.L."/>
            <person name="Roe B.A."/>
            <person name="Zeller R.W."/>
            <person name="Hastings K.E."/>
            <person name="Lemaire P."/>
            <person name="Lindquist E."/>
            <person name="Endo T."/>
            <person name="Hotta K."/>
            <person name="Inaba K."/>
        </authorList>
    </citation>
    <scope>NUCLEOTIDE SEQUENCE [LARGE SCALE GENOMIC DNA]</scope>
    <source>
        <strain evidence="3">wild type</strain>
    </source>
</reference>
<reference evidence="4" key="1">
    <citation type="journal article" date="2002" name="Science">
        <title>The draft genome of Ciona intestinalis: insights into chordate and vertebrate origins.</title>
        <authorList>
            <person name="Dehal P."/>
            <person name="Satou Y."/>
            <person name="Campbell R.K."/>
            <person name="Chapman J."/>
            <person name="Degnan B."/>
            <person name="De Tomaso A."/>
            <person name="Davidson B."/>
            <person name="Di Gregorio A."/>
            <person name="Gelpke M."/>
            <person name="Goodstein D.M."/>
            <person name="Harafuji N."/>
            <person name="Hastings K.E."/>
            <person name="Ho I."/>
            <person name="Hotta K."/>
            <person name="Huang W."/>
            <person name="Kawashima T."/>
            <person name="Lemaire P."/>
            <person name="Martinez D."/>
            <person name="Meinertzhagen I.A."/>
            <person name="Necula S."/>
            <person name="Nonaka M."/>
            <person name="Putnam N."/>
            <person name="Rash S."/>
            <person name="Saiga H."/>
            <person name="Satake M."/>
            <person name="Terry A."/>
            <person name="Yamada L."/>
            <person name="Wang H.G."/>
            <person name="Awazu S."/>
            <person name="Azumi K."/>
            <person name="Boore J."/>
            <person name="Branno M."/>
            <person name="Chin-Bow S."/>
            <person name="DeSantis R."/>
            <person name="Doyle S."/>
            <person name="Francino P."/>
            <person name="Keys D.N."/>
            <person name="Haga S."/>
            <person name="Hayashi H."/>
            <person name="Hino K."/>
            <person name="Imai K.S."/>
            <person name="Inaba K."/>
            <person name="Kano S."/>
            <person name="Kobayashi K."/>
            <person name="Kobayashi M."/>
            <person name="Lee B.I."/>
            <person name="Makabe K.W."/>
            <person name="Manohar C."/>
            <person name="Matassi G."/>
            <person name="Medina M."/>
            <person name="Mochizuki Y."/>
            <person name="Mount S."/>
            <person name="Morishita T."/>
            <person name="Miura S."/>
            <person name="Nakayama A."/>
            <person name="Nishizaka S."/>
            <person name="Nomoto H."/>
            <person name="Ohta F."/>
            <person name="Oishi K."/>
            <person name="Rigoutsos I."/>
            <person name="Sano M."/>
            <person name="Sasaki A."/>
            <person name="Sasakura Y."/>
            <person name="Shoguchi E."/>
            <person name="Shin-i T."/>
            <person name="Spagnuolo A."/>
            <person name="Stainier D."/>
            <person name="Suzuki M.M."/>
            <person name="Tassy O."/>
            <person name="Takatori N."/>
            <person name="Tokuoka M."/>
            <person name="Yagi K."/>
            <person name="Yoshizaki F."/>
            <person name="Wada S."/>
            <person name="Zhang C."/>
            <person name="Hyatt P.D."/>
            <person name="Larimer F."/>
            <person name="Detter C."/>
            <person name="Doggett N."/>
            <person name="Glavina T."/>
            <person name="Hawkins T."/>
            <person name="Richardson P."/>
            <person name="Lucas S."/>
            <person name="Kohara Y."/>
            <person name="Levine M."/>
            <person name="Satoh N."/>
            <person name="Rokhsar D.S."/>
        </authorList>
    </citation>
    <scope>NUCLEOTIDE SEQUENCE [LARGE SCALE GENOMIC DNA]</scope>
</reference>
<dbReference type="KEGG" id="cin:100177571"/>
<organism evidence="3 4">
    <name type="scientific">Ciona intestinalis</name>
    <name type="common">Transparent sea squirt</name>
    <name type="synonym">Ascidia intestinalis</name>
    <dbReference type="NCBI Taxonomy" id="7719"/>
    <lineage>
        <taxon>Eukaryota</taxon>
        <taxon>Metazoa</taxon>
        <taxon>Chordata</taxon>
        <taxon>Tunicata</taxon>
        <taxon>Ascidiacea</taxon>
        <taxon>Phlebobranchia</taxon>
        <taxon>Cionidae</taxon>
        <taxon>Ciona</taxon>
    </lineage>
</organism>
<proteinExistence type="predicted"/>
<dbReference type="RefSeq" id="XP_009857610.1">
    <property type="nucleotide sequence ID" value="XM_009859308.3"/>
</dbReference>
<reference evidence="3" key="4">
    <citation type="submission" date="2025-09" db="UniProtKB">
        <authorList>
            <consortium name="Ensembl"/>
        </authorList>
    </citation>
    <scope>IDENTIFICATION</scope>
</reference>
<feature type="compositionally biased region" description="Acidic residues" evidence="1">
    <location>
        <begin position="66"/>
        <end position="80"/>
    </location>
</feature>
<reference evidence="3" key="3">
    <citation type="submission" date="2025-08" db="UniProtKB">
        <authorList>
            <consortium name="Ensembl"/>
        </authorList>
    </citation>
    <scope>IDENTIFICATION</scope>
</reference>
<evidence type="ECO:0000313" key="3">
    <source>
        <dbReference type="Ensembl" id="ENSCINP00000029756.2"/>
    </source>
</evidence>
<dbReference type="Ensembl" id="ENSCINT00000030002.2">
    <property type="protein sequence ID" value="ENSCINP00000029756.2"/>
    <property type="gene ID" value="ENSCING00000017694.2"/>
</dbReference>
<dbReference type="GeneID" id="100177571"/>
<accession>F6WC26</accession>
<accession>A0A1W2WAY3</accession>
<evidence type="ECO:0000256" key="2">
    <source>
        <dbReference type="SAM" id="SignalP"/>
    </source>
</evidence>
<dbReference type="EMBL" id="EAAA01001431">
    <property type="status" value="NOT_ANNOTATED_CDS"/>
    <property type="molecule type" value="Genomic_DNA"/>
</dbReference>
<protein>
    <submittedName>
        <fullName evidence="3">Uncharacterized LOC100177571</fullName>
    </submittedName>
</protein>
<dbReference type="Proteomes" id="UP000008144">
    <property type="component" value="Chromosome 2"/>
</dbReference>
<dbReference type="AlphaFoldDB" id="A0A1W2WAY3"/>